<gene>
    <name evidence="2" type="ORF">G2W53_002895</name>
</gene>
<sequence>MEGVARNSRSPVRSEVRAGVVKLEESKSAEGEGDGEEDEKLAGKAGYVAPGEWRRRFLRHASPCHSQNREVEFEGKRKGKRKRVLVSVRQPRQYDVVVVVATRDSCDCYKLPMRDCLDGDGGPSPREKVDDTCRLSGKGLWDPTGNGILARARDVAPSKDVDIFGERRARKKLHLKGTTTCAYASPSIKSQIPQSSIDKG</sequence>
<feature type="region of interest" description="Disordered" evidence="1">
    <location>
        <begin position="1"/>
        <end position="43"/>
    </location>
</feature>
<comment type="caution">
    <text evidence="2">The sequence shown here is derived from an EMBL/GenBank/DDBJ whole genome shotgun (WGS) entry which is preliminary data.</text>
</comment>
<organism evidence="2 3">
    <name type="scientific">Senna tora</name>
    <dbReference type="NCBI Taxonomy" id="362788"/>
    <lineage>
        <taxon>Eukaryota</taxon>
        <taxon>Viridiplantae</taxon>
        <taxon>Streptophyta</taxon>
        <taxon>Embryophyta</taxon>
        <taxon>Tracheophyta</taxon>
        <taxon>Spermatophyta</taxon>
        <taxon>Magnoliopsida</taxon>
        <taxon>eudicotyledons</taxon>
        <taxon>Gunneridae</taxon>
        <taxon>Pentapetalae</taxon>
        <taxon>rosids</taxon>
        <taxon>fabids</taxon>
        <taxon>Fabales</taxon>
        <taxon>Fabaceae</taxon>
        <taxon>Caesalpinioideae</taxon>
        <taxon>Cassia clade</taxon>
        <taxon>Senna</taxon>
    </lineage>
</organism>
<feature type="compositionally biased region" description="Basic and acidic residues" evidence="1">
    <location>
        <begin position="12"/>
        <end position="30"/>
    </location>
</feature>
<keyword evidence="3" id="KW-1185">Reference proteome</keyword>
<dbReference type="AlphaFoldDB" id="A0A834X9Z7"/>
<evidence type="ECO:0000256" key="1">
    <source>
        <dbReference type="SAM" id="MobiDB-lite"/>
    </source>
</evidence>
<proteinExistence type="predicted"/>
<accession>A0A834X9Z7</accession>
<name>A0A834X9Z7_9FABA</name>
<evidence type="ECO:0000313" key="3">
    <source>
        <dbReference type="Proteomes" id="UP000634136"/>
    </source>
</evidence>
<dbReference type="EMBL" id="JAAIUW010000002">
    <property type="protein sequence ID" value="KAF7840597.1"/>
    <property type="molecule type" value="Genomic_DNA"/>
</dbReference>
<evidence type="ECO:0000313" key="2">
    <source>
        <dbReference type="EMBL" id="KAF7840597.1"/>
    </source>
</evidence>
<dbReference type="Proteomes" id="UP000634136">
    <property type="component" value="Unassembled WGS sequence"/>
</dbReference>
<reference evidence="2" key="1">
    <citation type="submission" date="2020-09" db="EMBL/GenBank/DDBJ databases">
        <title>Genome-Enabled Discovery of Anthraquinone Biosynthesis in Senna tora.</title>
        <authorList>
            <person name="Kang S.-H."/>
            <person name="Pandey R.P."/>
            <person name="Lee C.-M."/>
            <person name="Sim J.-S."/>
            <person name="Jeong J.-T."/>
            <person name="Choi B.-S."/>
            <person name="Jung M."/>
            <person name="Ginzburg D."/>
            <person name="Zhao K."/>
            <person name="Won S.Y."/>
            <person name="Oh T.-J."/>
            <person name="Yu Y."/>
            <person name="Kim N.-H."/>
            <person name="Lee O.R."/>
            <person name="Lee T.-H."/>
            <person name="Bashyal P."/>
            <person name="Kim T.-S."/>
            <person name="Lee W.-H."/>
            <person name="Kawkins C."/>
            <person name="Kim C.-K."/>
            <person name="Kim J.S."/>
            <person name="Ahn B.O."/>
            <person name="Rhee S.Y."/>
            <person name="Sohng J.K."/>
        </authorList>
    </citation>
    <scope>NUCLEOTIDE SEQUENCE</scope>
    <source>
        <tissue evidence="2">Leaf</tissue>
    </source>
</reference>
<protein>
    <submittedName>
        <fullName evidence="2">Uncharacterized protein</fullName>
    </submittedName>
</protein>